<protein>
    <submittedName>
        <fullName evidence="1">Uncharacterized protein</fullName>
    </submittedName>
</protein>
<evidence type="ECO:0000313" key="1">
    <source>
        <dbReference type="EMBL" id="GAU20981.1"/>
    </source>
</evidence>
<accession>A0A2Z6LTW3</accession>
<sequence length="63" mass="6966">MRIIMPSSPVNNGLNIWREHCKKLDDDIGRQPPVGHTKSLTFICCICSGTTIQSSSMDFSPNS</sequence>
<gene>
    <name evidence="1" type="ORF">TSUD_201300</name>
</gene>
<dbReference type="AlphaFoldDB" id="A0A2Z6LTW3"/>
<proteinExistence type="predicted"/>
<reference evidence="2" key="1">
    <citation type="journal article" date="2017" name="Front. Plant Sci.">
        <title>Climate Clever Clovers: New Paradigm to Reduce the Environmental Footprint of Ruminants by Breeding Low Methanogenic Forages Utilizing Haplotype Variation.</title>
        <authorList>
            <person name="Kaur P."/>
            <person name="Appels R."/>
            <person name="Bayer P.E."/>
            <person name="Keeble-Gagnere G."/>
            <person name="Wang J."/>
            <person name="Hirakawa H."/>
            <person name="Shirasawa K."/>
            <person name="Vercoe P."/>
            <person name="Stefanova K."/>
            <person name="Durmic Z."/>
            <person name="Nichols P."/>
            <person name="Revell C."/>
            <person name="Isobe S.N."/>
            <person name="Edwards D."/>
            <person name="Erskine W."/>
        </authorList>
    </citation>
    <scope>NUCLEOTIDE SEQUENCE [LARGE SCALE GENOMIC DNA]</scope>
    <source>
        <strain evidence="2">cv. Daliak</strain>
    </source>
</reference>
<dbReference type="EMBL" id="DF973223">
    <property type="protein sequence ID" value="GAU20981.1"/>
    <property type="molecule type" value="Genomic_DNA"/>
</dbReference>
<dbReference type="Proteomes" id="UP000242715">
    <property type="component" value="Unassembled WGS sequence"/>
</dbReference>
<evidence type="ECO:0000313" key="2">
    <source>
        <dbReference type="Proteomes" id="UP000242715"/>
    </source>
</evidence>
<organism evidence="1 2">
    <name type="scientific">Trifolium subterraneum</name>
    <name type="common">Subterranean clover</name>
    <dbReference type="NCBI Taxonomy" id="3900"/>
    <lineage>
        <taxon>Eukaryota</taxon>
        <taxon>Viridiplantae</taxon>
        <taxon>Streptophyta</taxon>
        <taxon>Embryophyta</taxon>
        <taxon>Tracheophyta</taxon>
        <taxon>Spermatophyta</taxon>
        <taxon>Magnoliopsida</taxon>
        <taxon>eudicotyledons</taxon>
        <taxon>Gunneridae</taxon>
        <taxon>Pentapetalae</taxon>
        <taxon>rosids</taxon>
        <taxon>fabids</taxon>
        <taxon>Fabales</taxon>
        <taxon>Fabaceae</taxon>
        <taxon>Papilionoideae</taxon>
        <taxon>50 kb inversion clade</taxon>
        <taxon>NPAAA clade</taxon>
        <taxon>Hologalegina</taxon>
        <taxon>IRL clade</taxon>
        <taxon>Trifolieae</taxon>
        <taxon>Trifolium</taxon>
    </lineage>
</organism>
<keyword evidence="2" id="KW-1185">Reference proteome</keyword>
<name>A0A2Z6LTW3_TRISU</name>